<feature type="compositionally biased region" description="Basic and acidic residues" evidence="2">
    <location>
        <begin position="32"/>
        <end position="41"/>
    </location>
</feature>
<dbReference type="AlphaFoldDB" id="A0A9N9WEH9"/>
<keyword evidence="5" id="KW-1185">Reference proteome</keyword>
<reference evidence="4" key="1">
    <citation type="submission" date="2021-12" db="EMBL/GenBank/DDBJ databases">
        <authorList>
            <person name="King R."/>
        </authorList>
    </citation>
    <scope>NUCLEOTIDE SEQUENCE</scope>
</reference>
<name>A0A9N9WEH9_9NEOP</name>
<protein>
    <recommendedName>
        <fullName evidence="3">FP protein C-terminal domain-containing protein</fullName>
    </recommendedName>
</protein>
<dbReference type="Proteomes" id="UP001153714">
    <property type="component" value="Chromosome 3"/>
</dbReference>
<evidence type="ECO:0000313" key="5">
    <source>
        <dbReference type="Proteomes" id="UP001153714"/>
    </source>
</evidence>
<feature type="coiled-coil region" evidence="1">
    <location>
        <begin position="109"/>
        <end position="143"/>
    </location>
</feature>
<organism evidence="4 5">
    <name type="scientific">Diatraea saccharalis</name>
    <name type="common">sugarcane borer</name>
    <dbReference type="NCBI Taxonomy" id="40085"/>
    <lineage>
        <taxon>Eukaryota</taxon>
        <taxon>Metazoa</taxon>
        <taxon>Ecdysozoa</taxon>
        <taxon>Arthropoda</taxon>
        <taxon>Hexapoda</taxon>
        <taxon>Insecta</taxon>
        <taxon>Pterygota</taxon>
        <taxon>Neoptera</taxon>
        <taxon>Endopterygota</taxon>
        <taxon>Lepidoptera</taxon>
        <taxon>Glossata</taxon>
        <taxon>Ditrysia</taxon>
        <taxon>Pyraloidea</taxon>
        <taxon>Crambidae</taxon>
        <taxon>Crambinae</taxon>
        <taxon>Diatraea</taxon>
    </lineage>
</organism>
<accession>A0A9N9WEH9</accession>
<evidence type="ECO:0000313" key="4">
    <source>
        <dbReference type="EMBL" id="CAG9791590.1"/>
    </source>
</evidence>
<keyword evidence="1" id="KW-0175">Coiled coil</keyword>
<evidence type="ECO:0000256" key="1">
    <source>
        <dbReference type="SAM" id="Coils"/>
    </source>
</evidence>
<feature type="compositionally biased region" description="Polar residues" evidence="2">
    <location>
        <begin position="1"/>
        <end position="14"/>
    </location>
</feature>
<gene>
    <name evidence="4" type="ORF">DIATSA_LOCUS9197</name>
</gene>
<evidence type="ECO:0000256" key="2">
    <source>
        <dbReference type="SAM" id="MobiDB-lite"/>
    </source>
</evidence>
<feature type="domain" description="FP protein C-terminal" evidence="3">
    <location>
        <begin position="262"/>
        <end position="313"/>
    </location>
</feature>
<reference evidence="4" key="2">
    <citation type="submission" date="2022-10" db="EMBL/GenBank/DDBJ databases">
        <authorList>
            <consortium name="ENA_rothamsted_submissions"/>
            <consortium name="culmorum"/>
            <person name="King R."/>
        </authorList>
    </citation>
    <scope>NUCLEOTIDE SEQUENCE</scope>
</reference>
<dbReference type="EMBL" id="OU893334">
    <property type="protein sequence ID" value="CAG9791590.1"/>
    <property type="molecule type" value="Genomic_DNA"/>
</dbReference>
<proteinExistence type="predicted"/>
<dbReference type="InterPro" id="IPR057251">
    <property type="entry name" value="FP_C"/>
</dbReference>
<dbReference type="Pfam" id="PF25298">
    <property type="entry name" value="Baculo_FP_2nd"/>
    <property type="match status" value="1"/>
</dbReference>
<sequence>MPNVMRSPTLNKSHSMSDADVDKLMSTASSLEEFKQSTQRDSKRRRVSEDSPIGGIDIRRIIREELRDILTELQEQQNSRMNIMEQHMSDIKNQNNNMHLTTTEIGTSIEFVNDQLKVIQSAISRLDEERKEVASQISRLEDKCDLMERFSRKTSFQIRNFPKQRGETKESLFNAIHKLTISLGVSLDASEVRDAYRVPTKHDNSSSMVVAELSSTLTKGNILKAAKRFHADSIKFKTDQLNSQHLGLEGPKVAIYLAEHLTPMASRLFFLAREFRKSMGYDFCWTSSGLVYLRKKQGDPYILVRSEAQLHQLRNI</sequence>
<dbReference type="OrthoDB" id="7474654at2759"/>
<evidence type="ECO:0000259" key="3">
    <source>
        <dbReference type="Pfam" id="PF25298"/>
    </source>
</evidence>
<feature type="region of interest" description="Disordered" evidence="2">
    <location>
        <begin position="1"/>
        <end position="51"/>
    </location>
</feature>